<evidence type="ECO:0000256" key="2">
    <source>
        <dbReference type="ARBA" id="ARBA00022786"/>
    </source>
</evidence>
<accession>S8DWH6</accession>
<dbReference type="PANTHER" id="PTHR23315:SF238">
    <property type="entry name" value="ARM REPEAT SUPERFAMILY PROTEIN"/>
    <property type="match status" value="1"/>
</dbReference>
<evidence type="ECO:0000256" key="1">
    <source>
        <dbReference type="ARBA" id="ARBA00022737"/>
    </source>
</evidence>
<dbReference type="EMBL" id="AUSU01004925">
    <property type="protein sequence ID" value="EPS64287.1"/>
    <property type="molecule type" value="Genomic_DNA"/>
</dbReference>
<feature type="non-terminal residue" evidence="4">
    <location>
        <position position="1"/>
    </location>
</feature>
<dbReference type="InterPro" id="IPR058678">
    <property type="entry name" value="ARM_PUB"/>
</dbReference>
<reference evidence="4 5" key="1">
    <citation type="journal article" date="2013" name="BMC Genomics">
        <title>The miniature genome of a carnivorous plant Genlisea aurea contains a low number of genes and short non-coding sequences.</title>
        <authorList>
            <person name="Leushkin E.V."/>
            <person name="Sutormin R.A."/>
            <person name="Nabieva E.R."/>
            <person name="Penin A.A."/>
            <person name="Kondrashov A.S."/>
            <person name="Logacheva M.D."/>
        </authorList>
    </citation>
    <scope>NUCLEOTIDE SEQUENCE [LARGE SCALE GENOMIC DNA]</scope>
</reference>
<dbReference type="SMART" id="SM00185">
    <property type="entry name" value="ARM"/>
    <property type="match status" value="3"/>
</dbReference>
<evidence type="ECO:0000259" key="3">
    <source>
        <dbReference type="Pfam" id="PF25598"/>
    </source>
</evidence>
<organism evidence="4 5">
    <name type="scientific">Genlisea aurea</name>
    <dbReference type="NCBI Taxonomy" id="192259"/>
    <lineage>
        <taxon>Eukaryota</taxon>
        <taxon>Viridiplantae</taxon>
        <taxon>Streptophyta</taxon>
        <taxon>Embryophyta</taxon>
        <taxon>Tracheophyta</taxon>
        <taxon>Spermatophyta</taxon>
        <taxon>Magnoliopsida</taxon>
        <taxon>eudicotyledons</taxon>
        <taxon>Gunneridae</taxon>
        <taxon>Pentapetalae</taxon>
        <taxon>asterids</taxon>
        <taxon>lamiids</taxon>
        <taxon>Lamiales</taxon>
        <taxon>Lentibulariaceae</taxon>
        <taxon>Genlisea</taxon>
    </lineage>
</organism>
<evidence type="ECO:0000313" key="5">
    <source>
        <dbReference type="Proteomes" id="UP000015453"/>
    </source>
</evidence>
<proteinExistence type="predicted"/>
<feature type="domain" description="U-box" evidence="3">
    <location>
        <begin position="35"/>
        <end position="315"/>
    </location>
</feature>
<dbReference type="PANTHER" id="PTHR23315">
    <property type="entry name" value="U BOX DOMAIN-CONTAINING"/>
    <property type="match status" value="1"/>
</dbReference>
<keyword evidence="1" id="KW-0677">Repeat</keyword>
<dbReference type="InterPro" id="IPR000225">
    <property type="entry name" value="Armadillo"/>
</dbReference>
<comment type="caution">
    <text evidence="4">The sequence shown here is derived from an EMBL/GenBank/DDBJ whole genome shotgun (WGS) entry which is preliminary data.</text>
</comment>
<dbReference type="Gene3D" id="1.25.10.10">
    <property type="entry name" value="Leucine-rich Repeat Variant"/>
    <property type="match status" value="1"/>
</dbReference>
<dbReference type="AlphaFoldDB" id="S8DWH6"/>
<feature type="non-terminal residue" evidence="4">
    <location>
        <position position="318"/>
    </location>
</feature>
<dbReference type="SUPFAM" id="SSF48371">
    <property type="entry name" value="ARM repeat"/>
    <property type="match status" value="1"/>
</dbReference>
<keyword evidence="2" id="KW-0833">Ubl conjugation pathway</keyword>
<evidence type="ECO:0000313" key="4">
    <source>
        <dbReference type="EMBL" id="EPS64287.1"/>
    </source>
</evidence>
<dbReference type="OrthoDB" id="7537227at2759"/>
<gene>
    <name evidence="4" type="ORF">M569_10494</name>
</gene>
<name>S8DWH6_9LAMI</name>
<dbReference type="Proteomes" id="UP000015453">
    <property type="component" value="Unassembled WGS sequence"/>
</dbReference>
<dbReference type="Pfam" id="PF25598">
    <property type="entry name" value="ARM_PUB"/>
    <property type="match status" value="1"/>
</dbReference>
<keyword evidence="5" id="KW-1185">Reference proteome</keyword>
<sequence>RPTGKFPSYINFSHIGVPKKRKSPAPMETVKRKAVKNLVSNLASVSEQTRTAALCEIRILSKDDPESRELIVEAHAVPLIAEALYSPAAIVQENAAATLLNLSISTKENLTFISHGVLDALSHALRNPSSPSAAQCAAAAIFSLLRSESLRPIIGDKRDIIFGLVEIVRSPRSAARSIKDSLRALFGIALCPMNRAQMIELGAPEALLTLAANESRPGLIEDATAVLAQMAGCDESWEGFKRGSGAEILMDLLDGCGGRRMKENCVSGLLSLVQFGGDEAAEYLKRRKKLDGIVDIAENGTDKGKSKAMELLKLLHHQ</sequence>
<dbReference type="InterPro" id="IPR016024">
    <property type="entry name" value="ARM-type_fold"/>
</dbReference>
<protein>
    <recommendedName>
        <fullName evidence="3">U-box domain-containing protein</fullName>
    </recommendedName>
</protein>
<dbReference type="InterPro" id="IPR011989">
    <property type="entry name" value="ARM-like"/>
</dbReference>